<dbReference type="PANTHER" id="PTHR43108:SF8">
    <property type="entry name" value="SD21168P"/>
    <property type="match status" value="1"/>
</dbReference>
<keyword evidence="6" id="KW-1185">Reference proteome</keyword>
<feature type="signal peptide" evidence="3">
    <location>
        <begin position="1"/>
        <end position="20"/>
    </location>
</feature>
<name>A0AA35R515_GEOBA</name>
<dbReference type="PANTHER" id="PTHR43108">
    <property type="entry name" value="N-ACETYLGLUCOSAMINE-6-SULFATASE FAMILY MEMBER"/>
    <property type="match status" value="1"/>
</dbReference>
<dbReference type="GO" id="GO:0008449">
    <property type="term" value="F:N-acetylglucosamine-6-sulfatase activity"/>
    <property type="evidence" value="ECO:0007669"/>
    <property type="project" value="TreeGrafter"/>
</dbReference>
<feature type="domain" description="Sulfatase N-terminal" evidence="4">
    <location>
        <begin position="22"/>
        <end position="70"/>
    </location>
</feature>
<evidence type="ECO:0000259" key="4">
    <source>
        <dbReference type="Pfam" id="PF00884"/>
    </source>
</evidence>
<dbReference type="AlphaFoldDB" id="A0AA35R515"/>
<dbReference type="Gene3D" id="3.40.720.10">
    <property type="entry name" value="Alkaline Phosphatase, subunit A"/>
    <property type="match status" value="1"/>
</dbReference>
<dbReference type="InterPro" id="IPR000917">
    <property type="entry name" value="Sulfatase_N"/>
</dbReference>
<keyword evidence="3" id="KW-0732">Signal</keyword>
<evidence type="ECO:0000313" key="6">
    <source>
        <dbReference type="Proteomes" id="UP001174909"/>
    </source>
</evidence>
<evidence type="ECO:0000256" key="2">
    <source>
        <dbReference type="ARBA" id="ARBA00008779"/>
    </source>
</evidence>
<feature type="chain" id="PRO_5041262893" evidence="3">
    <location>
        <begin position="21"/>
        <end position="70"/>
    </location>
</feature>
<dbReference type="EMBL" id="CASHTH010000485">
    <property type="protein sequence ID" value="CAI8002586.1"/>
    <property type="molecule type" value="Genomic_DNA"/>
</dbReference>
<gene>
    <name evidence="5" type="ORF">GBAR_LOCUS3421</name>
</gene>
<dbReference type="SUPFAM" id="SSF53649">
    <property type="entry name" value="Alkaline phosphatase-like"/>
    <property type="match status" value="1"/>
</dbReference>
<protein>
    <submittedName>
        <fullName evidence="5">Extracellular sulfatase Sulf-1</fullName>
    </submittedName>
</protein>
<evidence type="ECO:0000256" key="3">
    <source>
        <dbReference type="SAM" id="SignalP"/>
    </source>
</evidence>
<evidence type="ECO:0000256" key="1">
    <source>
        <dbReference type="ARBA" id="ARBA00001913"/>
    </source>
</evidence>
<dbReference type="GO" id="GO:0005539">
    <property type="term" value="F:glycosaminoglycan binding"/>
    <property type="evidence" value="ECO:0007669"/>
    <property type="project" value="TreeGrafter"/>
</dbReference>
<dbReference type="Pfam" id="PF00884">
    <property type="entry name" value="Sulfatase"/>
    <property type="match status" value="1"/>
</dbReference>
<organism evidence="5 6">
    <name type="scientific">Geodia barretti</name>
    <name type="common">Barrett's horny sponge</name>
    <dbReference type="NCBI Taxonomy" id="519541"/>
    <lineage>
        <taxon>Eukaryota</taxon>
        <taxon>Metazoa</taxon>
        <taxon>Porifera</taxon>
        <taxon>Demospongiae</taxon>
        <taxon>Heteroscleromorpha</taxon>
        <taxon>Tetractinellida</taxon>
        <taxon>Astrophorina</taxon>
        <taxon>Geodiidae</taxon>
        <taxon>Geodia</taxon>
    </lineage>
</organism>
<comment type="similarity">
    <text evidence="2">Belongs to the sulfatase family.</text>
</comment>
<dbReference type="InterPro" id="IPR017850">
    <property type="entry name" value="Alkaline_phosphatase_core_sf"/>
</dbReference>
<dbReference type="Proteomes" id="UP001174909">
    <property type="component" value="Unassembled WGS sequence"/>
</dbReference>
<accession>A0AA35R515</accession>
<reference evidence="5" key="1">
    <citation type="submission" date="2023-03" db="EMBL/GenBank/DDBJ databases">
        <authorList>
            <person name="Steffen K."/>
            <person name="Cardenas P."/>
        </authorList>
    </citation>
    <scope>NUCLEOTIDE SEQUENCE</scope>
</reference>
<comment type="cofactor">
    <cofactor evidence="1">
        <name>Ca(2+)</name>
        <dbReference type="ChEBI" id="CHEBI:29108"/>
    </cofactor>
</comment>
<comment type="caution">
    <text evidence="5">The sequence shown here is derived from an EMBL/GenBank/DDBJ whole genome shotgun (WGS) entry which is preliminary data.</text>
</comment>
<sequence>MAVFREVFLVLLLTAAAVVSKPNIVYVLTDDQDVKLGSLDALPVLKSLMTDQGLYFDNAFVTTPVCCPSR</sequence>
<evidence type="ECO:0000313" key="5">
    <source>
        <dbReference type="EMBL" id="CAI8002586.1"/>
    </source>
</evidence>
<proteinExistence type="inferred from homology"/>